<gene>
    <name evidence="3" type="ORF">G7Z17_g6200</name>
</gene>
<protein>
    <recommendedName>
        <fullName evidence="2">AttH domain-containing protein</fullName>
    </recommendedName>
</protein>
<dbReference type="AlphaFoldDB" id="A0A9P5HDM6"/>
<dbReference type="PANTHER" id="PTHR40617">
    <property type="entry name" value="TERPENE CYCLASE ASQC"/>
    <property type="match status" value="1"/>
</dbReference>
<dbReference type="Pfam" id="PF17186">
    <property type="entry name" value="Lipocalin_9"/>
    <property type="match status" value="1"/>
</dbReference>
<evidence type="ECO:0000256" key="1">
    <source>
        <dbReference type="SAM" id="SignalP"/>
    </source>
</evidence>
<dbReference type="InterPro" id="IPR010791">
    <property type="entry name" value="AttH_dom"/>
</dbReference>
<dbReference type="SUPFAM" id="SSF159245">
    <property type="entry name" value="AttH-like"/>
    <property type="match status" value="1"/>
</dbReference>
<feature type="chain" id="PRO_5040358011" description="AttH domain-containing protein" evidence="1">
    <location>
        <begin position="19"/>
        <end position="338"/>
    </location>
</feature>
<dbReference type="PANTHER" id="PTHR40617:SF1">
    <property type="entry name" value="ATTH DOMAIN-CONTAINING PROTEIN-RELATED"/>
    <property type="match status" value="1"/>
</dbReference>
<dbReference type="OrthoDB" id="5295747at2759"/>
<feature type="signal peptide" evidence="1">
    <location>
        <begin position="1"/>
        <end position="18"/>
    </location>
</feature>
<reference evidence="3" key="1">
    <citation type="submission" date="2020-03" db="EMBL/GenBank/DDBJ databases">
        <title>Draft Genome Sequence of Cylindrodendrum hubeiense.</title>
        <authorList>
            <person name="Buettner E."/>
            <person name="Kellner H."/>
        </authorList>
    </citation>
    <scope>NUCLEOTIDE SEQUENCE</scope>
    <source>
        <strain evidence="3">IHI 201604</strain>
    </source>
</reference>
<feature type="domain" description="AttH" evidence="2">
    <location>
        <begin position="122"/>
        <end position="223"/>
    </location>
</feature>
<keyword evidence="1" id="KW-0732">Signal</keyword>
<organism evidence="3 4">
    <name type="scientific">Cylindrodendrum hubeiense</name>
    <dbReference type="NCBI Taxonomy" id="595255"/>
    <lineage>
        <taxon>Eukaryota</taxon>
        <taxon>Fungi</taxon>
        <taxon>Dikarya</taxon>
        <taxon>Ascomycota</taxon>
        <taxon>Pezizomycotina</taxon>
        <taxon>Sordariomycetes</taxon>
        <taxon>Hypocreomycetidae</taxon>
        <taxon>Hypocreales</taxon>
        <taxon>Nectriaceae</taxon>
        <taxon>Cylindrodendrum</taxon>
    </lineage>
</organism>
<proteinExistence type="predicted"/>
<dbReference type="InterPro" id="IPR053112">
    <property type="entry name" value="Fungal_Dehydratase/Hydratase"/>
</dbReference>
<comment type="caution">
    <text evidence="3">The sequence shown here is derived from an EMBL/GenBank/DDBJ whole genome shotgun (WGS) entry which is preliminary data.</text>
</comment>
<evidence type="ECO:0000259" key="2">
    <source>
        <dbReference type="Pfam" id="PF07143"/>
    </source>
</evidence>
<keyword evidence="4" id="KW-1185">Reference proteome</keyword>
<dbReference type="InterPro" id="IPR023374">
    <property type="entry name" value="AttH-like_dom_sf"/>
</dbReference>
<dbReference type="Gene3D" id="2.40.370.10">
    <property type="entry name" value="AttH-like domain"/>
    <property type="match status" value="2"/>
</dbReference>
<name>A0A9P5HDM6_9HYPO</name>
<evidence type="ECO:0000313" key="3">
    <source>
        <dbReference type="EMBL" id="KAF7549709.1"/>
    </source>
</evidence>
<dbReference type="Pfam" id="PF07143">
    <property type="entry name" value="CrtC"/>
    <property type="match status" value="1"/>
</dbReference>
<evidence type="ECO:0000313" key="4">
    <source>
        <dbReference type="Proteomes" id="UP000722485"/>
    </source>
</evidence>
<sequence>MIYDNLLILIALAKVCTGTLLPRSQSRYVFKPEAQSTFRNSHVPELVDFADSQYDIDLGSSYWLSSYITSTNGKQYLAISHVLTQKEQDTKCRSSILDLKTLDYWVDLTYCTPQAKATTVAEKASPLNLDFGTYGYKATSEDGVSKMAAFVETTDYSINLSWEATSKVMLNGGGGIIGFGDRPANATHWGIPSAKTEGSLTIGDEVVEIEPKSTFTWYDRQISWGVPKNWTWFQVNFPGTAIKASIWAFETETQSKQFATIRVDESIHILAYTLTPDMTKTWTSPNTNVTYPLSWRLEFDNGDYLKVNSVRPDQEMYGSRHIADSAYEGMGMREEPKD</sequence>
<accession>A0A9P5HDM6</accession>
<dbReference type="Proteomes" id="UP000722485">
    <property type="component" value="Unassembled WGS sequence"/>
</dbReference>
<dbReference type="EMBL" id="JAANBB010000115">
    <property type="protein sequence ID" value="KAF7549709.1"/>
    <property type="molecule type" value="Genomic_DNA"/>
</dbReference>